<evidence type="ECO:0000313" key="3">
    <source>
        <dbReference type="Proteomes" id="UP000260680"/>
    </source>
</evidence>
<dbReference type="SMART" id="SM00842">
    <property type="entry name" value="FtsA"/>
    <property type="match status" value="1"/>
</dbReference>
<protein>
    <submittedName>
        <fullName evidence="2">Cell division protein FtsA</fullName>
    </submittedName>
</protein>
<proteinExistence type="predicted"/>
<name>A0A3E2N638_9FIRM</name>
<dbReference type="Proteomes" id="UP000260680">
    <property type="component" value="Unassembled WGS sequence"/>
</dbReference>
<reference evidence="2 3" key="1">
    <citation type="submission" date="2018-07" db="EMBL/GenBank/DDBJ databases">
        <title>New species, Clostridium PI-S10-A1B.</title>
        <authorList>
            <person name="Krishna G."/>
            <person name="Summeta K."/>
            <person name="Shikha S."/>
            <person name="Prabhu P.B."/>
            <person name="Suresh K."/>
        </authorList>
    </citation>
    <scope>NUCLEOTIDE SEQUENCE [LARGE SCALE GENOMIC DNA]</scope>
    <source>
        <strain evidence="2 3">PI-S10-A1B</strain>
    </source>
</reference>
<dbReference type="GO" id="GO:0051301">
    <property type="term" value="P:cell division"/>
    <property type="evidence" value="ECO:0007669"/>
    <property type="project" value="UniProtKB-KW"/>
</dbReference>
<dbReference type="AlphaFoldDB" id="A0A3E2N638"/>
<dbReference type="InterPro" id="IPR003494">
    <property type="entry name" value="SHS2_FtsA"/>
</dbReference>
<dbReference type="PANTHER" id="PTHR32432">
    <property type="entry name" value="CELL DIVISION PROTEIN FTSA-RELATED"/>
    <property type="match status" value="1"/>
</dbReference>
<gene>
    <name evidence="2" type="ORF">DS742_23855</name>
</gene>
<evidence type="ECO:0000259" key="1">
    <source>
        <dbReference type="SMART" id="SM00842"/>
    </source>
</evidence>
<dbReference type="Pfam" id="PF14450">
    <property type="entry name" value="FtsA"/>
    <property type="match status" value="1"/>
</dbReference>
<sequence>MDNRNSILTDTLPDQAIFALDIGTRSIIGMVGMPDGDRIHIVAIERAEHTKRAMIDGQIEDIDQVAKIAGQVKARLEKKLGCKLLKVCVAAAGRALRTESVTYEMELARAQKIDAESVSRLEAGAISEAEKQFMNREGRDNDRQFYLVGYTVSRYFLDNYMISNLIDHHGRVLKADIIATFLPTEVVESLYSAMHKIGLEVASLTLEPIAAINAAIPQNIRLLNLAMVDIGAGTSDIAVCRDGSVTGYTMAILAGDEITESIMKEYLVDFTTAEKIKSQIDEEEELTFTDILGFEQTITREAVFGSIKEASSRLCQEISDKILEVNGGMPSAVFLAGGGSRLSGLKEGIVEHLKIDPKRVAIAGNNFKINAYSDEYDLENPEYATPLGIVISAGFNIVNDGFRVILNDRPAKLFRGGTFTVMDVLMMNGYNYQDMIGRSGQNLVVSVNGKRTVFYGEKAEPSVLTLNGEEAQLSDQVSAEDWIVFVPASHGKSAFAMLSDIEKPGAGKKILVNGIEAKDDLPLKSGDSIVIETLQAEEVQPEETPIEEDLYDDEEEAQSFLNETVPATQNVPGILTPPAQMTSTGINLDQESRLKLDGHKDAAASSDAAFHKSNGKITFFLNDKPMTFPIKPDQRPYYLMDMLEYSGLDFKNLTGKVILEVNGESGYFQQELKSRDRIMIYQVNE</sequence>
<keyword evidence="2" id="KW-0131">Cell cycle</keyword>
<dbReference type="SUPFAM" id="SSF53067">
    <property type="entry name" value="Actin-like ATPase domain"/>
    <property type="match status" value="2"/>
</dbReference>
<comment type="caution">
    <text evidence="2">The sequence shown here is derived from an EMBL/GenBank/DDBJ whole genome shotgun (WGS) entry which is preliminary data.</text>
</comment>
<feature type="domain" description="SHS2" evidence="1">
    <location>
        <begin position="17"/>
        <end position="215"/>
    </location>
</feature>
<dbReference type="RefSeq" id="WP_117419455.1">
    <property type="nucleotide sequence ID" value="NZ_QOHO01000087.1"/>
</dbReference>
<evidence type="ECO:0000313" key="2">
    <source>
        <dbReference type="EMBL" id="RFZ76432.1"/>
    </source>
</evidence>
<dbReference type="CDD" id="cd24004">
    <property type="entry name" value="ASKHA_NBD_PilM-like"/>
    <property type="match status" value="1"/>
</dbReference>
<dbReference type="Gene3D" id="3.30.420.40">
    <property type="match status" value="2"/>
</dbReference>
<organism evidence="2 3">
    <name type="scientific">Lacrimispora amygdalina</name>
    <dbReference type="NCBI Taxonomy" id="253257"/>
    <lineage>
        <taxon>Bacteria</taxon>
        <taxon>Bacillati</taxon>
        <taxon>Bacillota</taxon>
        <taxon>Clostridia</taxon>
        <taxon>Lachnospirales</taxon>
        <taxon>Lachnospiraceae</taxon>
        <taxon>Lacrimispora</taxon>
    </lineage>
</organism>
<dbReference type="EMBL" id="QOHO01000087">
    <property type="protein sequence ID" value="RFZ76432.1"/>
    <property type="molecule type" value="Genomic_DNA"/>
</dbReference>
<keyword evidence="2" id="KW-0132">Cell division</keyword>
<accession>A0A3E2N638</accession>
<dbReference type="InterPro" id="IPR050696">
    <property type="entry name" value="FtsA/MreB"/>
</dbReference>
<dbReference type="PANTHER" id="PTHR32432:SF3">
    <property type="entry name" value="ETHANOLAMINE UTILIZATION PROTEIN EUTJ"/>
    <property type="match status" value="1"/>
</dbReference>
<dbReference type="InterPro" id="IPR043129">
    <property type="entry name" value="ATPase_NBD"/>
</dbReference>
<dbReference type="OrthoDB" id="9768127at2"/>